<evidence type="ECO:0000256" key="2">
    <source>
        <dbReference type="SAM" id="MobiDB-lite"/>
    </source>
</evidence>
<comment type="caution">
    <text evidence="3">The sequence shown here is derived from an EMBL/GenBank/DDBJ whole genome shotgun (WGS) entry which is preliminary data.</text>
</comment>
<feature type="region of interest" description="Disordered" evidence="2">
    <location>
        <begin position="464"/>
        <end position="486"/>
    </location>
</feature>
<feature type="region of interest" description="Disordered" evidence="2">
    <location>
        <begin position="616"/>
        <end position="753"/>
    </location>
</feature>
<dbReference type="AlphaFoldDB" id="A0A167XQ60"/>
<feature type="region of interest" description="Disordered" evidence="2">
    <location>
        <begin position="330"/>
        <end position="367"/>
    </location>
</feature>
<feature type="compositionally biased region" description="Low complexity" evidence="2">
    <location>
        <begin position="629"/>
        <end position="640"/>
    </location>
</feature>
<feature type="compositionally biased region" description="Low complexity" evidence="2">
    <location>
        <begin position="658"/>
        <end position="668"/>
    </location>
</feature>
<dbReference type="Proteomes" id="UP000076874">
    <property type="component" value="Unassembled WGS sequence"/>
</dbReference>
<feature type="compositionally biased region" description="Basic residues" evidence="2">
    <location>
        <begin position="641"/>
        <end position="657"/>
    </location>
</feature>
<dbReference type="STRING" id="1081102.A0A167XQ60"/>
<evidence type="ECO:0000313" key="4">
    <source>
        <dbReference type="Proteomes" id="UP000076874"/>
    </source>
</evidence>
<feature type="compositionally biased region" description="Low complexity" evidence="2">
    <location>
        <begin position="95"/>
        <end position="120"/>
    </location>
</feature>
<name>A0A167XQ60_9HYPO</name>
<feature type="compositionally biased region" description="Acidic residues" evidence="2">
    <location>
        <begin position="470"/>
        <end position="480"/>
    </location>
</feature>
<feature type="compositionally biased region" description="Low complexity" evidence="2">
    <location>
        <begin position="60"/>
        <end position="88"/>
    </location>
</feature>
<evidence type="ECO:0000313" key="3">
    <source>
        <dbReference type="EMBL" id="OAA65249.1"/>
    </source>
</evidence>
<feature type="coiled-coil region" evidence="1">
    <location>
        <begin position="236"/>
        <end position="263"/>
    </location>
</feature>
<proteinExistence type="predicted"/>
<feature type="compositionally biased region" description="Acidic residues" evidence="2">
    <location>
        <begin position="707"/>
        <end position="716"/>
    </location>
</feature>
<sequence>MADTADLPLALRRTRRSTAELAKAHKAAAASTPKLPKKRVRFSDPGPPLRAGTARHGRGTPAVTASSLSSPSTGLTPMIRRTSLAASSSRRRHSTPAGRPSSSSFAAAAAASPTPGTGRALTRFADMDAPAQPFSGEVTFLPLRQVLDGRVKRRLRRNGLSEEMNAAYQAKKQRIADAHAETDRLRAAVAAKDAEIQRLRQVARDDDDDRTISIHDNDDDDDNRAVSIQEDADDTIVQDTERILDLEREVGALRQQLANHAAATATSAPLPSFFTPEADRTYDWTLAARDPFEFTMDDVDVDVDVDVDTINEDDHDMAFGDATMAELQCSTPSRSAAKRRTGAHTSRPTVGEGSFPTPPATSPAAADTAFYTPATPTTVRMPPVTTPVEAASTPCRPQRSLSPTVMAVVHDAEAQAALPDPANAQLQDEVASLRREAGKLRAALDAYEALVGRLGTQLAAVAVDDHDGNADNDEDEDEDGRAEHSGHDIMGRRIELRVTHLLRALGDKTAALLQLSTSLDRLGFVPADADADVDADADNSNKGDASVVVASLAAAFRAARLELEYLAPGECTLPLTAPGAQRADAAVAAVTTLQAELARVGQLGQELLSAAAATASVGGGGGGKGGGRRTSTSPSSAAAQSRRKTPGRRLFSLRKRSSGSSLGESTGETRPRTVVRPGLLFAEPAKRGRRSSTGDDCEVHNNGNGGGDDDDDDDDGNRDGSPPSTTAGTPAKKRKRRRYDSGLGFVDEEEVDV</sequence>
<feature type="coiled-coil region" evidence="1">
    <location>
        <begin position="423"/>
        <end position="450"/>
    </location>
</feature>
<organism evidence="3 4">
    <name type="scientific">Niveomyces insectorum RCEF 264</name>
    <dbReference type="NCBI Taxonomy" id="1081102"/>
    <lineage>
        <taxon>Eukaryota</taxon>
        <taxon>Fungi</taxon>
        <taxon>Dikarya</taxon>
        <taxon>Ascomycota</taxon>
        <taxon>Pezizomycotina</taxon>
        <taxon>Sordariomycetes</taxon>
        <taxon>Hypocreomycetidae</taxon>
        <taxon>Hypocreales</taxon>
        <taxon>Cordycipitaceae</taxon>
        <taxon>Niveomyces</taxon>
    </lineage>
</organism>
<keyword evidence="4" id="KW-1185">Reference proteome</keyword>
<dbReference type="EMBL" id="AZHD01000003">
    <property type="protein sequence ID" value="OAA65249.1"/>
    <property type="molecule type" value="Genomic_DNA"/>
</dbReference>
<protein>
    <submittedName>
        <fullName evidence="3">Uncharacterized protein</fullName>
    </submittedName>
</protein>
<evidence type="ECO:0000256" key="1">
    <source>
        <dbReference type="SAM" id="Coils"/>
    </source>
</evidence>
<reference evidence="3 4" key="1">
    <citation type="journal article" date="2016" name="Genome Biol. Evol.">
        <title>Divergent and convergent evolution of fungal pathogenicity.</title>
        <authorList>
            <person name="Shang Y."/>
            <person name="Xiao G."/>
            <person name="Zheng P."/>
            <person name="Cen K."/>
            <person name="Zhan S."/>
            <person name="Wang C."/>
        </authorList>
    </citation>
    <scope>NUCLEOTIDE SEQUENCE [LARGE SCALE GENOMIC DNA]</scope>
    <source>
        <strain evidence="3 4">RCEF 264</strain>
    </source>
</reference>
<feature type="region of interest" description="Disordered" evidence="2">
    <location>
        <begin position="18"/>
        <end position="121"/>
    </location>
</feature>
<dbReference type="OrthoDB" id="3532430at2759"/>
<keyword evidence="1" id="KW-0175">Coiled coil</keyword>
<accession>A0A167XQ60</accession>
<gene>
    <name evidence="3" type="ORF">SPI_02036</name>
</gene>